<evidence type="ECO:0000313" key="4">
    <source>
        <dbReference type="EMBL" id="NKE65269.1"/>
    </source>
</evidence>
<gene>
    <name evidence="4" type="ORF">RAMLITH_05500</name>
</gene>
<evidence type="ECO:0000313" key="5">
    <source>
        <dbReference type="Proteomes" id="UP000521868"/>
    </source>
</evidence>
<keyword evidence="5" id="KW-1185">Reference proteome</keyword>
<feature type="compositionally biased region" description="Polar residues" evidence="1">
    <location>
        <begin position="33"/>
        <end position="42"/>
    </location>
</feature>
<keyword evidence="2" id="KW-0732">Signal</keyword>
<dbReference type="SUPFAM" id="SSF74653">
    <property type="entry name" value="TolA/TonB C-terminal domain"/>
    <property type="match status" value="1"/>
</dbReference>
<protein>
    <recommendedName>
        <fullName evidence="3">TonB C-terminal domain-containing protein</fullName>
    </recommendedName>
</protein>
<dbReference type="Proteomes" id="UP000521868">
    <property type="component" value="Unassembled WGS sequence"/>
</dbReference>
<dbReference type="Gene3D" id="3.30.1150.10">
    <property type="match status" value="1"/>
</dbReference>
<dbReference type="RefSeq" id="WP_168106284.1">
    <property type="nucleotide sequence ID" value="NZ_VTOX01000001.1"/>
</dbReference>
<comment type="caution">
    <text evidence="4">The sequence shown here is derived from an EMBL/GenBank/DDBJ whole genome shotgun (WGS) entry which is preliminary data.</text>
</comment>
<dbReference type="EMBL" id="VTOX01000001">
    <property type="protein sequence ID" value="NKE65269.1"/>
    <property type="molecule type" value="Genomic_DNA"/>
</dbReference>
<feature type="chain" id="PRO_5031234462" description="TonB C-terminal domain-containing protein" evidence="2">
    <location>
        <begin position="23"/>
        <end position="172"/>
    </location>
</feature>
<dbReference type="AlphaFoldDB" id="A0A7X6DDP8"/>
<dbReference type="GO" id="GO:0055085">
    <property type="term" value="P:transmembrane transport"/>
    <property type="evidence" value="ECO:0007669"/>
    <property type="project" value="InterPro"/>
</dbReference>
<evidence type="ECO:0000256" key="2">
    <source>
        <dbReference type="SAM" id="SignalP"/>
    </source>
</evidence>
<dbReference type="Pfam" id="PF03544">
    <property type="entry name" value="TonB_C"/>
    <property type="match status" value="1"/>
</dbReference>
<accession>A0A7X6DDP8</accession>
<reference evidence="4 5" key="1">
    <citation type="journal article" date="2020" name="Nature">
        <title>Bacterial chemolithoautotrophy via manganese oxidation.</title>
        <authorList>
            <person name="Yu H."/>
            <person name="Leadbetter J.R."/>
        </authorList>
    </citation>
    <scope>NUCLEOTIDE SEQUENCE [LARGE SCALE GENOMIC DNA]</scope>
    <source>
        <strain evidence="4 5">RBP-1</strain>
    </source>
</reference>
<sequence>MHLLPLLCLPLLLSVAATALHAQDQPRPAYSLRQDTPSTGTNIKRDIVTGGIVPYDKRYAELTPEQQAAVKALYEQLGPGDEPPFPAGGLAPILKAVAAAQQKLQVTGGLTMAVQVNPQGEATSVEVLRSPDPRMVQFVAAVLMLQKYKPALCNGSPCTMQFPFRMEFTRRR</sequence>
<feature type="domain" description="TonB C-terminal" evidence="3">
    <location>
        <begin position="103"/>
        <end position="168"/>
    </location>
</feature>
<proteinExistence type="predicted"/>
<organism evidence="4 5">
    <name type="scientific">Ramlibacter lithotrophicus</name>
    <dbReference type="NCBI Taxonomy" id="2606681"/>
    <lineage>
        <taxon>Bacteria</taxon>
        <taxon>Pseudomonadati</taxon>
        <taxon>Pseudomonadota</taxon>
        <taxon>Betaproteobacteria</taxon>
        <taxon>Burkholderiales</taxon>
        <taxon>Comamonadaceae</taxon>
        <taxon>Ramlibacter</taxon>
    </lineage>
</organism>
<evidence type="ECO:0000256" key="1">
    <source>
        <dbReference type="SAM" id="MobiDB-lite"/>
    </source>
</evidence>
<feature type="region of interest" description="Disordered" evidence="1">
    <location>
        <begin position="24"/>
        <end position="43"/>
    </location>
</feature>
<feature type="signal peptide" evidence="2">
    <location>
        <begin position="1"/>
        <end position="22"/>
    </location>
</feature>
<dbReference type="InterPro" id="IPR037682">
    <property type="entry name" value="TonB_C"/>
</dbReference>
<name>A0A7X6DDP8_9BURK</name>
<evidence type="ECO:0000259" key="3">
    <source>
        <dbReference type="Pfam" id="PF03544"/>
    </source>
</evidence>